<organism evidence="5 6">
    <name type="scientific">Trichonephila clavata</name>
    <name type="common">Joro spider</name>
    <name type="synonym">Nephila clavata</name>
    <dbReference type="NCBI Taxonomy" id="2740835"/>
    <lineage>
        <taxon>Eukaryota</taxon>
        <taxon>Metazoa</taxon>
        <taxon>Ecdysozoa</taxon>
        <taxon>Arthropoda</taxon>
        <taxon>Chelicerata</taxon>
        <taxon>Arachnida</taxon>
        <taxon>Araneae</taxon>
        <taxon>Araneomorphae</taxon>
        <taxon>Entelegynae</taxon>
        <taxon>Araneoidea</taxon>
        <taxon>Nephilidae</taxon>
        <taxon>Trichonephila</taxon>
    </lineage>
</organism>
<dbReference type="InterPro" id="IPR006846">
    <property type="entry name" value="Ribosomal_eS30"/>
</dbReference>
<keyword evidence="1 5" id="KW-0689">Ribosomal protein</keyword>
<evidence type="ECO:0000313" key="6">
    <source>
        <dbReference type="Proteomes" id="UP000887116"/>
    </source>
</evidence>
<dbReference type="GO" id="GO:0003735">
    <property type="term" value="F:structural constituent of ribosome"/>
    <property type="evidence" value="ECO:0007669"/>
    <property type="project" value="InterPro"/>
</dbReference>
<dbReference type="Gene3D" id="3.10.20.90">
    <property type="entry name" value="Phosphatidylinositol 3-kinase Catalytic Subunit, Chain A, domain 1"/>
    <property type="match status" value="1"/>
</dbReference>
<evidence type="ECO:0000256" key="2">
    <source>
        <dbReference type="ARBA" id="ARBA00023274"/>
    </source>
</evidence>
<dbReference type="PROSITE" id="PS50053">
    <property type="entry name" value="UBIQUITIN_2"/>
    <property type="match status" value="1"/>
</dbReference>
<keyword evidence="6" id="KW-1185">Reference proteome</keyword>
<evidence type="ECO:0000256" key="3">
    <source>
        <dbReference type="SAM" id="MobiDB-lite"/>
    </source>
</evidence>
<protein>
    <submittedName>
        <fullName evidence="5">40S ribosomal protein S30</fullName>
    </submittedName>
</protein>
<sequence>MLGNFNKIGHNKHLTIIMSSQMTLIEEAEGIPEDDQTLYIGGAPLDDEQSISECLQEGSTVDVTVKLLGGKVHGSLARAGKVRGQTPKVEKQEKRKKKDWSCQAKNAVQ</sequence>
<gene>
    <name evidence="5" type="ORF">TNCT_579501</name>
</gene>
<dbReference type="AlphaFoldDB" id="A0A8X6FUB3"/>
<evidence type="ECO:0000256" key="1">
    <source>
        <dbReference type="ARBA" id="ARBA00022980"/>
    </source>
</evidence>
<dbReference type="Pfam" id="PF04758">
    <property type="entry name" value="Ribosomal_S30"/>
    <property type="match status" value="1"/>
</dbReference>
<feature type="region of interest" description="Disordered" evidence="3">
    <location>
        <begin position="78"/>
        <end position="109"/>
    </location>
</feature>
<proteinExistence type="predicted"/>
<dbReference type="PANTHER" id="PTHR12650:SF15">
    <property type="entry name" value="RIBOSOMAL PROTEIN S30, ISOFORM A"/>
    <property type="match status" value="1"/>
</dbReference>
<evidence type="ECO:0000313" key="5">
    <source>
        <dbReference type="EMBL" id="GFQ88587.1"/>
    </source>
</evidence>
<keyword evidence="2" id="KW-0687">Ribonucleoprotein</keyword>
<dbReference type="EMBL" id="BMAO01023414">
    <property type="protein sequence ID" value="GFQ88587.1"/>
    <property type="molecule type" value="Genomic_DNA"/>
</dbReference>
<dbReference type="GO" id="GO:0022627">
    <property type="term" value="C:cytosolic small ribosomal subunit"/>
    <property type="evidence" value="ECO:0007669"/>
    <property type="project" value="TreeGrafter"/>
</dbReference>
<evidence type="ECO:0000259" key="4">
    <source>
        <dbReference type="PROSITE" id="PS50053"/>
    </source>
</evidence>
<dbReference type="SUPFAM" id="SSF54236">
    <property type="entry name" value="Ubiquitin-like"/>
    <property type="match status" value="1"/>
</dbReference>
<reference evidence="5" key="1">
    <citation type="submission" date="2020-07" db="EMBL/GenBank/DDBJ databases">
        <title>Multicomponent nature underlies the extraordinary mechanical properties of spider dragline silk.</title>
        <authorList>
            <person name="Kono N."/>
            <person name="Nakamura H."/>
            <person name="Mori M."/>
            <person name="Yoshida Y."/>
            <person name="Ohtoshi R."/>
            <person name="Malay A.D."/>
            <person name="Moran D.A.P."/>
            <person name="Tomita M."/>
            <person name="Numata K."/>
            <person name="Arakawa K."/>
        </authorList>
    </citation>
    <scope>NUCLEOTIDE SEQUENCE</scope>
</reference>
<comment type="caution">
    <text evidence="5">The sequence shown here is derived from an EMBL/GenBank/DDBJ whole genome shotgun (WGS) entry which is preliminary data.</text>
</comment>
<dbReference type="OrthoDB" id="199599at2759"/>
<dbReference type="InterPro" id="IPR029071">
    <property type="entry name" value="Ubiquitin-like_domsf"/>
</dbReference>
<feature type="domain" description="Ubiquitin-like" evidence="4">
    <location>
        <begin position="25"/>
        <end position="70"/>
    </location>
</feature>
<dbReference type="Proteomes" id="UP000887116">
    <property type="component" value="Unassembled WGS sequence"/>
</dbReference>
<dbReference type="InterPro" id="IPR000626">
    <property type="entry name" value="Ubiquitin-like_dom"/>
</dbReference>
<accession>A0A8X6FUB3</accession>
<dbReference type="PANTHER" id="PTHR12650">
    <property type="entry name" value="40S RIBOSOMAL PROTEIN S30/UBIQUITIN-LIKE PROTEIN FUBI"/>
    <property type="match status" value="1"/>
</dbReference>
<dbReference type="GO" id="GO:0006412">
    <property type="term" value="P:translation"/>
    <property type="evidence" value="ECO:0007669"/>
    <property type="project" value="InterPro"/>
</dbReference>
<dbReference type="Pfam" id="PF00240">
    <property type="entry name" value="ubiquitin"/>
    <property type="match status" value="1"/>
</dbReference>
<name>A0A8X6FUB3_TRICU</name>